<dbReference type="Pfam" id="PF08362">
    <property type="entry name" value="TetR_C_3"/>
    <property type="match status" value="1"/>
</dbReference>
<dbReference type="InterPro" id="IPR009057">
    <property type="entry name" value="Homeodomain-like_sf"/>
</dbReference>
<organism evidence="5 6">
    <name type="scientific">Marinibactrum halimedae</name>
    <dbReference type="NCBI Taxonomy" id="1444977"/>
    <lineage>
        <taxon>Bacteria</taxon>
        <taxon>Pseudomonadati</taxon>
        <taxon>Pseudomonadota</taxon>
        <taxon>Gammaproteobacteria</taxon>
        <taxon>Cellvibrionales</taxon>
        <taxon>Cellvibrionaceae</taxon>
        <taxon>Marinibactrum</taxon>
    </lineage>
</organism>
<dbReference type="GO" id="GO:0003677">
    <property type="term" value="F:DNA binding"/>
    <property type="evidence" value="ECO:0007669"/>
    <property type="project" value="UniProtKB-UniRule"/>
</dbReference>
<dbReference type="SUPFAM" id="SSF48498">
    <property type="entry name" value="Tetracyclin repressor-like, C-terminal domain"/>
    <property type="match status" value="1"/>
</dbReference>
<evidence type="ECO:0000256" key="3">
    <source>
        <dbReference type="SAM" id="MobiDB-lite"/>
    </source>
</evidence>
<dbReference type="Gene3D" id="1.10.10.60">
    <property type="entry name" value="Homeodomain-like"/>
    <property type="match status" value="1"/>
</dbReference>
<evidence type="ECO:0000313" key="6">
    <source>
        <dbReference type="Proteomes" id="UP001156870"/>
    </source>
</evidence>
<dbReference type="PRINTS" id="PR00455">
    <property type="entry name" value="HTHTETR"/>
</dbReference>
<sequence>MKNKKISSSEKSAKRVLSPSSQKRREKAQENKKAAIMKAALDLFSRNGVNGTSIEQIAEKADVSKSNVLYYFKNKEQLYIEVITRLLEIWLKPLQSFSIEQDPIEALAHYIKVKLELSRDYPAESKLFCMEVVQGAPLLIQELESPLTTLIENKVAVIKEWVEQGKLAEVDPYHLIFSIWAITQHYADFNVQIQAVTGKNLNNRAFFNSTLINIQNIILEGVRPRV</sequence>
<feature type="domain" description="HTH tetR-type" evidence="4">
    <location>
        <begin position="30"/>
        <end position="90"/>
    </location>
</feature>
<evidence type="ECO:0000256" key="1">
    <source>
        <dbReference type="ARBA" id="ARBA00023125"/>
    </source>
</evidence>
<feature type="region of interest" description="Disordered" evidence="3">
    <location>
        <begin position="1"/>
        <end position="29"/>
    </location>
</feature>
<evidence type="ECO:0000313" key="5">
    <source>
        <dbReference type="EMBL" id="GLS27601.1"/>
    </source>
</evidence>
<dbReference type="PANTHER" id="PTHR30328">
    <property type="entry name" value="TRANSCRIPTIONAL REPRESSOR"/>
    <property type="match status" value="1"/>
</dbReference>
<protein>
    <submittedName>
        <fullName evidence="5">Pyrimidine utilization regulatory protein R</fullName>
    </submittedName>
</protein>
<dbReference type="AlphaFoldDB" id="A0AA37T8Q3"/>
<dbReference type="PROSITE" id="PS50977">
    <property type="entry name" value="HTH_TETR_2"/>
    <property type="match status" value="1"/>
</dbReference>
<keyword evidence="1 2" id="KW-0238">DNA-binding</keyword>
<evidence type="ECO:0000259" key="4">
    <source>
        <dbReference type="PROSITE" id="PS50977"/>
    </source>
</evidence>
<keyword evidence="6" id="KW-1185">Reference proteome</keyword>
<dbReference type="RefSeq" id="WP_232592525.1">
    <property type="nucleotide sequence ID" value="NZ_BSPD01000085.1"/>
</dbReference>
<evidence type="ECO:0000256" key="2">
    <source>
        <dbReference type="PROSITE-ProRule" id="PRU00335"/>
    </source>
</evidence>
<name>A0AA37T8Q3_9GAMM</name>
<dbReference type="EMBL" id="BSPD01000085">
    <property type="protein sequence ID" value="GLS27601.1"/>
    <property type="molecule type" value="Genomic_DNA"/>
</dbReference>
<comment type="caution">
    <text evidence="5">The sequence shown here is derived from an EMBL/GenBank/DDBJ whole genome shotgun (WGS) entry which is preliminary data.</text>
</comment>
<gene>
    <name evidence="5" type="ORF">GCM10007877_33200</name>
</gene>
<dbReference type="InterPro" id="IPR050109">
    <property type="entry name" value="HTH-type_TetR-like_transc_reg"/>
</dbReference>
<dbReference type="NCBIfam" id="NF011584">
    <property type="entry name" value="PRK15008.1"/>
    <property type="match status" value="1"/>
</dbReference>
<dbReference type="PANTHER" id="PTHR30328:SF54">
    <property type="entry name" value="HTH-TYPE TRANSCRIPTIONAL REPRESSOR SCO4008"/>
    <property type="match status" value="1"/>
</dbReference>
<feature type="DNA-binding region" description="H-T-H motif" evidence="2">
    <location>
        <begin position="53"/>
        <end position="72"/>
    </location>
</feature>
<dbReference type="SUPFAM" id="SSF46689">
    <property type="entry name" value="Homeodomain-like"/>
    <property type="match status" value="1"/>
</dbReference>
<proteinExistence type="predicted"/>
<dbReference type="Proteomes" id="UP001156870">
    <property type="component" value="Unassembled WGS sequence"/>
</dbReference>
<dbReference type="InterPro" id="IPR001647">
    <property type="entry name" value="HTH_TetR"/>
</dbReference>
<dbReference type="Gene3D" id="1.10.357.10">
    <property type="entry name" value="Tetracycline Repressor, domain 2"/>
    <property type="match status" value="1"/>
</dbReference>
<dbReference type="GO" id="GO:0045892">
    <property type="term" value="P:negative regulation of DNA-templated transcription"/>
    <property type="evidence" value="ECO:0007669"/>
    <property type="project" value="InterPro"/>
</dbReference>
<dbReference type="InterPro" id="IPR036271">
    <property type="entry name" value="Tet_transcr_reg_TetR-rel_C_sf"/>
</dbReference>
<reference evidence="5 6" key="1">
    <citation type="journal article" date="2014" name="Int. J. Syst. Evol. Microbiol.">
        <title>Complete genome sequence of Corynebacterium casei LMG S-19264T (=DSM 44701T), isolated from a smear-ripened cheese.</title>
        <authorList>
            <consortium name="US DOE Joint Genome Institute (JGI-PGF)"/>
            <person name="Walter F."/>
            <person name="Albersmeier A."/>
            <person name="Kalinowski J."/>
            <person name="Ruckert C."/>
        </authorList>
    </citation>
    <scope>NUCLEOTIDE SEQUENCE [LARGE SCALE GENOMIC DNA]</scope>
    <source>
        <strain evidence="5 6">NBRC 110095</strain>
    </source>
</reference>
<dbReference type="InterPro" id="IPR013573">
    <property type="entry name" value="Tscrpt_reg_YcdC_C"/>
</dbReference>
<accession>A0AA37T8Q3</accession>
<dbReference type="Pfam" id="PF00440">
    <property type="entry name" value="TetR_N"/>
    <property type="match status" value="1"/>
</dbReference>